<dbReference type="InterPro" id="IPR050272">
    <property type="entry name" value="Isochorismatase-like_hydrls"/>
</dbReference>
<feature type="domain" description="Isochorismatase-like" evidence="3">
    <location>
        <begin position="46"/>
        <end position="219"/>
    </location>
</feature>
<organism evidence="4 5">
    <name type="scientific">Stenotrophomonas maltophilia</name>
    <name type="common">Pseudomonas maltophilia</name>
    <name type="synonym">Xanthomonas maltophilia</name>
    <dbReference type="NCBI Taxonomy" id="40324"/>
    <lineage>
        <taxon>Bacteria</taxon>
        <taxon>Pseudomonadati</taxon>
        <taxon>Pseudomonadota</taxon>
        <taxon>Gammaproteobacteria</taxon>
        <taxon>Lysobacterales</taxon>
        <taxon>Lysobacteraceae</taxon>
        <taxon>Stenotrophomonas</taxon>
        <taxon>Stenotrophomonas maltophilia group</taxon>
    </lineage>
</organism>
<evidence type="ECO:0000313" key="5">
    <source>
        <dbReference type="Proteomes" id="UP000306631"/>
    </source>
</evidence>
<evidence type="ECO:0000256" key="2">
    <source>
        <dbReference type="SAM" id="SignalP"/>
    </source>
</evidence>
<evidence type="ECO:0000313" key="4">
    <source>
        <dbReference type="EMBL" id="TGY34476.1"/>
    </source>
</evidence>
<proteinExistence type="predicted"/>
<dbReference type="GO" id="GO:0016787">
    <property type="term" value="F:hydrolase activity"/>
    <property type="evidence" value="ECO:0007669"/>
    <property type="project" value="UniProtKB-KW"/>
</dbReference>
<accession>A0A4S2D0E1</accession>
<protein>
    <submittedName>
        <fullName evidence="4">Cysteine hydrolase</fullName>
    </submittedName>
</protein>
<dbReference type="Proteomes" id="UP000306631">
    <property type="component" value="Unassembled WGS sequence"/>
</dbReference>
<dbReference type="EMBL" id="SRYW01000006">
    <property type="protein sequence ID" value="TGY34476.1"/>
    <property type="molecule type" value="Genomic_DNA"/>
</dbReference>
<name>A0A4S2D0E1_STEMA</name>
<gene>
    <name evidence="4" type="ORF">E5352_08495</name>
</gene>
<dbReference type="PANTHER" id="PTHR43540">
    <property type="entry name" value="PEROXYUREIDOACRYLATE/UREIDOACRYLATE AMIDOHYDROLASE-RELATED"/>
    <property type="match status" value="1"/>
</dbReference>
<evidence type="ECO:0000259" key="3">
    <source>
        <dbReference type="Pfam" id="PF00857"/>
    </source>
</evidence>
<dbReference type="InterPro" id="IPR000868">
    <property type="entry name" value="Isochorismatase-like_dom"/>
</dbReference>
<dbReference type="RefSeq" id="WP_136004522.1">
    <property type="nucleotide sequence ID" value="NZ_SRYW01000006.1"/>
</dbReference>
<dbReference type="Pfam" id="PF00857">
    <property type="entry name" value="Isochorismatase"/>
    <property type="match status" value="1"/>
</dbReference>
<keyword evidence="1 4" id="KW-0378">Hydrolase</keyword>
<sequence>MKALILPLVAGMTLAAASGAATAADAPTLRTLGGATAPQQLHADSTALLVIDFQNEYYTGRLPIPDGDAALANSQRLVRMADANGIAVFHVQHVNPAAAPVFAEGSVGVQLVPGMQPAAHHALVRKTTVSSFASTDLDAQLKARGIRTLIIAGLMTHVCVATTARDAVPLGYEVIVPSDAVATRSVQAYDGNGVVGADALHRAALTGIADAFGSVLSTAAVLALPVQR</sequence>
<dbReference type="SUPFAM" id="SSF52499">
    <property type="entry name" value="Isochorismatase-like hydrolases"/>
    <property type="match status" value="1"/>
</dbReference>
<dbReference type="Gene3D" id="3.40.50.850">
    <property type="entry name" value="Isochorismatase-like"/>
    <property type="match status" value="1"/>
</dbReference>
<dbReference type="CDD" id="cd01014">
    <property type="entry name" value="nicotinamidase_related"/>
    <property type="match status" value="1"/>
</dbReference>
<comment type="caution">
    <text evidence="4">The sequence shown here is derived from an EMBL/GenBank/DDBJ whole genome shotgun (WGS) entry which is preliminary data.</text>
</comment>
<dbReference type="OrthoDB" id="1157330at2"/>
<dbReference type="InterPro" id="IPR036380">
    <property type="entry name" value="Isochorismatase-like_sf"/>
</dbReference>
<reference evidence="4 5" key="1">
    <citation type="submission" date="2019-04" db="EMBL/GenBank/DDBJ databases">
        <title>Microbes associate with the intestines of laboratory mice.</title>
        <authorList>
            <person name="Navarre W."/>
            <person name="Wong E."/>
            <person name="Huang K."/>
            <person name="Tropini C."/>
            <person name="Ng K."/>
            <person name="Yu B."/>
        </authorList>
    </citation>
    <scope>NUCLEOTIDE SEQUENCE [LARGE SCALE GENOMIC DNA]</scope>
    <source>
        <strain evidence="4 5">NM62_B4-13</strain>
    </source>
</reference>
<feature type="chain" id="PRO_5020296955" evidence="2">
    <location>
        <begin position="24"/>
        <end position="228"/>
    </location>
</feature>
<keyword evidence="2" id="KW-0732">Signal</keyword>
<feature type="signal peptide" evidence="2">
    <location>
        <begin position="1"/>
        <end position="23"/>
    </location>
</feature>
<evidence type="ECO:0000256" key="1">
    <source>
        <dbReference type="ARBA" id="ARBA00022801"/>
    </source>
</evidence>
<dbReference type="AlphaFoldDB" id="A0A4S2D0E1"/>